<dbReference type="AlphaFoldDB" id="A0A1F5S0Z2"/>
<dbReference type="Proteomes" id="UP000178323">
    <property type="component" value="Unassembled WGS sequence"/>
</dbReference>
<protein>
    <recommendedName>
        <fullName evidence="3">Polymerase beta nucleotidyltransferase domain-containing protein</fullName>
    </recommendedName>
</protein>
<accession>A0A1F5S0Z2</accession>
<organism evidence="1 2">
    <name type="scientific">Candidatus Falkowbacteria bacterium RBG_13_39_14</name>
    <dbReference type="NCBI Taxonomy" id="1797985"/>
    <lineage>
        <taxon>Bacteria</taxon>
        <taxon>Candidatus Falkowiibacteriota</taxon>
    </lineage>
</organism>
<proteinExistence type="predicted"/>
<evidence type="ECO:0000313" key="1">
    <source>
        <dbReference type="EMBL" id="OGF20348.1"/>
    </source>
</evidence>
<reference evidence="1 2" key="1">
    <citation type="journal article" date="2016" name="Nat. Commun.">
        <title>Thousands of microbial genomes shed light on interconnected biogeochemical processes in an aquifer system.</title>
        <authorList>
            <person name="Anantharaman K."/>
            <person name="Brown C.T."/>
            <person name="Hug L.A."/>
            <person name="Sharon I."/>
            <person name="Castelle C.J."/>
            <person name="Probst A.J."/>
            <person name="Thomas B.C."/>
            <person name="Singh A."/>
            <person name="Wilkins M.J."/>
            <person name="Karaoz U."/>
            <person name="Brodie E.L."/>
            <person name="Williams K.H."/>
            <person name="Hubbard S.S."/>
            <person name="Banfield J.F."/>
        </authorList>
    </citation>
    <scope>NUCLEOTIDE SEQUENCE [LARGE SCALE GENOMIC DNA]</scope>
</reference>
<gene>
    <name evidence="1" type="ORF">A2Y83_00705</name>
</gene>
<dbReference type="STRING" id="1797985.A2Y83_00705"/>
<comment type="caution">
    <text evidence="1">The sequence shown here is derived from an EMBL/GenBank/DDBJ whole genome shotgun (WGS) entry which is preliminary data.</text>
</comment>
<name>A0A1F5S0Z2_9BACT</name>
<sequence length="198" mass="23566">MLEQFFGSKTRYELLNFFFNNKKRSFYVRELVNLTKMQLNSIRRELENLVKFGILIEDENYKAPDEDKNRNFNLPIKRRYYKLNKNFVLYNEIETLIVKSKLLLENKLVEKLKSLGQIKNLILSGIFTGSKTSPVDILIIGEIKNKDGLKRLIHEFGNFINNDINYSLLTEDEYKYRWGIKDKFLFSILDSEKMEIKG</sequence>
<evidence type="ECO:0008006" key="3">
    <source>
        <dbReference type="Google" id="ProtNLM"/>
    </source>
</evidence>
<dbReference type="EMBL" id="MFFS01000096">
    <property type="protein sequence ID" value="OGF20348.1"/>
    <property type="molecule type" value="Genomic_DNA"/>
</dbReference>
<evidence type="ECO:0000313" key="2">
    <source>
        <dbReference type="Proteomes" id="UP000178323"/>
    </source>
</evidence>